<keyword evidence="5" id="KW-1185">Reference proteome</keyword>
<comment type="caution">
    <text evidence="4">The sequence shown here is derived from an EMBL/GenBank/DDBJ whole genome shotgun (WGS) entry which is preliminary data.</text>
</comment>
<dbReference type="FunFam" id="2.60.40.2840:FF:000003">
    <property type="entry name" value="Phosphatidylinositol 4,5-bisphosphate 5-phosphatase A"/>
    <property type="match status" value="1"/>
</dbReference>
<dbReference type="Pfam" id="PF17751">
    <property type="entry name" value="SKICH"/>
    <property type="match status" value="1"/>
</dbReference>
<organism evidence="4 5">
    <name type="scientific">Coilia grayii</name>
    <name type="common">Gray's grenadier anchovy</name>
    <dbReference type="NCBI Taxonomy" id="363190"/>
    <lineage>
        <taxon>Eukaryota</taxon>
        <taxon>Metazoa</taxon>
        <taxon>Chordata</taxon>
        <taxon>Craniata</taxon>
        <taxon>Vertebrata</taxon>
        <taxon>Euteleostomi</taxon>
        <taxon>Actinopterygii</taxon>
        <taxon>Neopterygii</taxon>
        <taxon>Teleostei</taxon>
        <taxon>Clupei</taxon>
        <taxon>Clupeiformes</taxon>
        <taxon>Clupeoidei</taxon>
        <taxon>Engraulidae</taxon>
        <taxon>Coilinae</taxon>
        <taxon>Coilia</taxon>
    </lineage>
</organism>
<dbReference type="AlphaFoldDB" id="A0ABD1KAD5"/>
<dbReference type="Pfam" id="PF22669">
    <property type="entry name" value="Exo_endo_phos2"/>
    <property type="match status" value="1"/>
</dbReference>
<dbReference type="SUPFAM" id="SSF56219">
    <property type="entry name" value="DNase I-like"/>
    <property type="match status" value="1"/>
</dbReference>
<evidence type="ECO:0000256" key="1">
    <source>
        <dbReference type="ARBA" id="ARBA00005910"/>
    </source>
</evidence>
<dbReference type="PANTHER" id="PTHR11200:SF117">
    <property type="entry name" value="INOSITOL POLYPHOSPHATE 5-PHOSPHATASE K"/>
    <property type="match status" value="1"/>
</dbReference>
<evidence type="ECO:0000313" key="4">
    <source>
        <dbReference type="EMBL" id="KAL2096097.1"/>
    </source>
</evidence>
<protein>
    <recommendedName>
        <fullName evidence="3">Inositol polyphosphate-related phosphatase domain-containing protein</fullName>
    </recommendedName>
</protein>
<reference evidence="4 5" key="1">
    <citation type="submission" date="2024-09" db="EMBL/GenBank/DDBJ databases">
        <title>A chromosome-level genome assembly of Gray's grenadier anchovy, Coilia grayii.</title>
        <authorList>
            <person name="Fu Z."/>
        </authorList>
    </citation>
    <scope>NUCLEOTIDE SEQUENCE [LARGE SCALE GENOMIC DNA]</scope>
    <source>
        <strain evidence="4">G4</strain>
        <tissue evidence="4">Muscle</tissue>
    </source>
</reference>
<evidence type="ECO:0000256" key="2">
    <source>
        <dbReference type="SAM" id="MobiDB-lite"/>
    </source>
</evidence>
<dbReference type="InterPro" id="IPR000300">
    <property type="entry name" value="IPPc"/>
</dbReference>
<sequence length="544" mass="62028">MEEISRYFQTKMRARSDSLGSTDTQSTGTRLLLRHRVAQLMTCVDDVQADRKLREAMTKKLEGALLLCGKKALKPKTNQFSLHMVTWNVATAEPPDDVSSLLKLPSPKSPDLYVIGLQEVRAAPLKFVADLAFDDSWSHLFMDTLGPRGYVKLSSIRMQGLLLLFFSHLEHVPYIRDIQVSYTRTGMFGYWGNKGGVSLRLSFYGHMLCFLNCHLAAHMDYAAQRVDEFEYILDNQTFNSKESPNILDHKAVFWFGDLNFRIADHGMHFLRTCINSQRFNLLWSKDQLTMMKQQAVSLQEFDEGPLDFQPTYKFDLHSDNYDSSGKKRKPAWTDRILWRVSKSKSSSSSQDEGEDGETKSSEKAQQQASSPGEEDEEYPLEVKQDLYTSVMEYGISDHKPVISTFHLELRKVHSIPLVSVRAEGEWSADMDSMVTYTILQSFPSSAWDWIALYKVGFKSTMDYITYTWVKDDQISLDDQDCVQVYMSKDEMPVLGGECILCYFSSNLQCIVGVSEPFTVLESRVAIEEGLVPDTINGFDEALFS</sequence>
<dbReference type="FunFam" id="3.60.10.10:FF:000066">
    <property type="entry name" value="Inositol polyphosphate-5-phosphatase Kb"/>
    <property type="match status" value="1"/>
</dbReference>
<evidence type="ECO:0000259" key="3">
    <source>
        <dbReference type="SMART" id="SM00128"/>
    </source>
</evidence>
<dbReference type="Gene3D" id="2.60.40.2840">
    <property type="match status" value="1"/>
</dbReference>
<evidence type="ECO:0000313" key="5">
    <source>
        <dbReference type="Proteomes" id="UP001591681"/>
    </source>
</evidence>
<dbReference type="CDD" id="cd09094">
    <property type="entry name" value="INPP5c_INPP5J-like"/>
    <property type="match status" value="1"/>
</dbReference>
<feature type="domain" description="Inositol polyphosphate-related phosphatase" evidence="3">
    <location>
        <begin position="78"/>
        <end position="413"/>
    </location>
</feature>
<comment type="similarity">
    <text evidence="1">Belongs to the inositol 1,4,5-trisphosphate 5-phosphatase type II family.</text>
</comment>
<dbReference type="PANTHER" id="PTHR11200">
    <property type="entry name" value="INOSITOL 5-PHOSPHATASE"/>
    <property type="match status" value="1"/>
</dbReference>
<gene>
    <name evidence="4" type="ORF">ACEWY4_008245</name>
</gene>
<dbReference type="Gene3D" id="3.60.10.10">
    <property type="entry name" value="Endonuclease/exonuclease/phosphatase"/>
    <property type="match status" value="1"/>
</dbReference>
<dbReference type="InterPro" id="IPR046985">
    <property type="entry name" value="IP5"/>
</dbReference>
<name>A0ABD1KAD5_9TELE</name>
<dbReference type="InterPro" id="IPR041611">
    <property type="entry name" value="SKICH"/>
</dbReference>
<dbReference type="GO" id="GO:0016791">
    <property type="term" value="F:phosphatase activity"/>
    <property type="evidence" value="ECO:0007669"/>
    <property type="project" value="UniProtKB-ARBA"/>
</dbReference>
<dbReference type="EMBL" id="JBHFQA010000007">
    <property type="protein sequence ID" value="KAL2096097.1"/>
    <property type="molecule type" value="Genomic_DNA"/>
</dbReference>
<dbReference type="Proteomes" id="UP001591681">
    <property type="component" value="Unassembled WGS sequence"/>
</dbReference>
<accession>A0ABD1KAD5</accession>
<proteinExistence type="inferred from homology"/>
<dbReference type="SMART" id="SM00128">
    <property type="entry name" value="IPPc"/>
    <property type="match status" value="1"/>
</dbReference>
<dbReference type="InterPro" id="IPR036691">
    <property type="entry name" value="Endo/exonu/phosph_ase_sf"/>
</dbReference>
<feature type="region of interest" description="Disordered" evidence="2">
    <location>
        <begin position="343"/>
        <end position="379"/>
    </location>
</feature>